<evidence type="ECO:0000313" key="3">
    <source>
        <dbReference type="Proteomes" id="UP001652461"/>
    </source>
</evidence>
<dbReference type="EMBL" id="JAOQKC010000010">
    <property type="protein sequence ID" value="MCU6696977.1"/>
    <property type="molecule type" value="Genomic_DNA"/>
</dbReference>
<reference evidence="2 3" key="1">
    <citation type="journal article" date="2021" name="ISME Commun">
        <title>Automated analysis of genomic sequences facilitates high-throughput and comprehensive description of bacteria.</title>
        <authorList>
            <person name="Hitch T.C.A."/>
        </authorList>
    </citation>
    <scope>NUCLEOTIDE SEQUENCE [LARGE SCALE GENOMIC DNA]</scope>
    <source>
        <strain evidence="2 3">Sanger_04</strain>
    </source>
</reference>
<dbReference type="Pfam" id="PF09527">
    <property type="entry name" value="ATPase_gene1"/>
    <property type="match status" value="1"/>
</dbReference>
<keyword evidence="1" id="KW-0812">Transmembrane</keyword>
<keyword evidence="1" id="KW-0472">Membrane</keyword>
<comment type="caution">
    <text evidence="2">The sequence shown here is derived from an EMBL/GenBank/DDBJ whole genome shotgun (WGS) entry which is preliminary data.</text>
</comment>
<keyword evidence="3" id="KW-1185">Reference proteome</keyword>
<evidence type="ECO:0000256" key="1">
    <source>
        <dbReference type="SAM" id="Phobius"/>
    </source>
</evidence>
<sequence>MKEMKWWMDIVKNLTMLTQFSFTLVTPLLMCLGICWLLCAKAGLGGWIYIPGFFFGMGGSGMVAWKLYVSVTGRQKKEETKKHISFNRHE</sequence>
<gene>
    <name evidence="2" type="ORF">OCV63_08720</name>
</gene>
<name>A0ABT2RXC3_9FIRM</name>
<feature type="transmembrane region" description="Helical" evidence="1">
    <location>
        <begin position="20"/>
        <end position="40"/>
    </location>
</feature>
<accession>A0ABT2RXC3</accession>
<keyword evidence="1" id="KW-1133">Transmembrane helix</keyword>
<dbReference type="RefSeq" id="WP_262670742.1">
    <property type="nucleotide sequence ID" value="NZ_JAOQKC010000010.1"/>
</dbReference>
<protein>
    <submittedName>
        <fullName evidence="2">AtpZ/AtpI family protein</fullName>
    </submittedName>
</protein>
<proteinExistence type="predicted"/>
<organism evidence="2 3">
    <name type="scientific">Laedolimicola ammoniilytica</name>
    <dbReference type="NCBI Taxonomy" id="2981771"/>
    <lineage>
        <taxon>Bacteria</taxon>
        <taxon>Bacillati</taxon>
        <taxon>Bacillota</taxon>
        <taxon>Clostridia</taxon>
        <taxon>Lachnospirales</taxon>
        <taxon>Lachnospiraceae</taxon>
        <taxon>Laedolimicola</taxon>
    </lineage>
</organism>
<dbReference type="Proteomes" id="UP001652461">
    <property type="component" value="Unassembled WGS sequence"/>
</dbReference>
<dbReference type="InterPro" id="IPR032820">
    <property type="entry name" value="ATPase_put"/>
</dbReference>
<evidence type="ECO:0000313" key="2">
    <source>
        <dbReference type="EMBL" id="MCU6696977.1"/>
    </source>
</evidence>
<feature type="transmembrane region" description="Helical" evidence="1">
    <location>
        <begin position="46"/>
        <end position="68"/>
    </location>
</feature>